<accession>A0A067NAH1</accession>
<organism evidence="2 3">
    <name type="scientific">Pleurotus ostreatus (strain PC15)</name>
    <name type="common">Oyster mushroom</name>
    <dbReference type="NCBI Taxonomy" id="1137138"/>
    <lineage>
        <taxon>Eukaryota</taxon>
        <taxon>Fungi</taxon>
        <taxon>Dikarya</taxon>
        <taxon>Basidiomycota</taxon>
        <taxon>Agaricomycotina</taxon>
        <taxon>Agaricomycetes</taxon>
        <taxon>Agaricomycetidae</taxon>
        <taxon>Agaricales</taxon>
        <taxon>Pleurotineae</taxon>
        <taxon>Pleurotaceae</taxon>
        <taxon>Pleurotus</taxon>
    </lineage>
</organism>
<feature type="region of interest" description="Disordered" evidence="1">
    <location>
        <begin position="89"/>
        <end position="112"/>
    </location>
</feature>
<evidence type="ECO:0000256" key="1">
    <source>
        <dbReference type="SAM" id="MobiDB-lite"/>
    </source>
</evidence>
<evidence type="ECO:0000313" key="3">
    <source>
        <dbReference type="Proteomes" id="UP000027073"/>
    </source>
</evidence>
<dbReference type="AlphaFoldDB" id="A0A067NAH1"/>
<reference evidence="3" key="1">
    <citation type="journal article" date="2014" name="Proc. Natl. Acad. Sci. U.S.A.">
        <title>Extensive sampling of basidiomycete genomes demonstrates inadequacy of the white-rot/brown-rot paradigm for wood decay fungi.</title>
        <authorList>
            <person name="Riley R."/>
            <person name="Salamov A.A."/>
            <person name="Brown D.W."/>
            <person name="Nagy L.G."/>
            <person name="Floudas D."/>
            <person name="Held B.W."/>
            <person name="Levasseur A."/>
            <person name="Lombard V."/>
            <person name="Morin E."/>
            <person name="Otillar R."/>
            <person name="Lindquist E.A."/>
            <person name="Sun H."/>
            <person name="LaButti K.M."/>
            <person name="Schmutz J."/>
            <person name="Jabbour D."/>
            <person name="Luo H."/>
            <person name="Baker S.E."/>
            <person name="Pisabarro A.G."/>
            <person name="Walton J.D."/>
            <person name="Blanchette R.A."/>
            <person name="Henrissat B."/>
            <person name="Martin F."/>
            <person name="Cullen D."/>
            <person name="Hibbett D.S."/>
            <person name="Grigoriev I.V."/>
        </authorList>
    </citation>
    <scope>NUCLEOTIDE SEQUENCE [LARGE SCALE GENOMIC DNA]</scope>
    <source>
        <strain evidence="3">PC15</strain>
    </source>
</reference>
<dbReference type="Proteomes" id="UP000027073">
    <property type="component" value="Unassembled WGS sequence"/>
</dbReference>
<dbReference type="InParanoid" id="A0A067NAH1"/>
<feature type="compositionally biased region" description="Basic and acidic residues" evidence="1">
    <location>
        <begin position="91"/>
        <end position="103"/>
    </location>
</feature>
<gene>
    <name evidence="2" type="ORF">PLEOSDRAFT_170062</name>
</gene>
<sequence>MSKSITDGIQNNSENNGSVRAWISGVMDGKGNGRGGHTQWPRLGERTFGPDREALYVRKEAGLDAAGFEILLIEVNKSGFASMALTKRKRDGCPRRTPVDRHTSGSQKQFGRKLERGLWSGQAWALSSREVS</sequence>
<name>A0A067NAH1_PLEO1</name>
<dbReference type="EMBL" id="KL198011">
    <property type="protein sequence ID" value="KDQ25043.1"/>
    <property type="molecule type" value="Genomic_DNA"/>
</dbReference>
<evidence type="ECO:0000313" key="2">
    <source>
        <dbReference type="EMBL" id="KDQ25043.1"/>
    </source>
</evidence>
<dbReference type="HOGENOM" id="CLU_1917943_0_0_1"/>
<dbReference type="VEuPathDB" id="FungiDB:PLEOSDRAFT_170062"/>
<protein>
    <submittedName>
        <fullName evidence="2">Uncharacterized protein</fullName>
    </submittedName>
</protein>
<proteinExistence type="predicted"/>